<proteinExistence type="predicted"/>
<dbReference type="InterPro" id="IPR007434">
    <property type="entry name" value="FemAB-like"/>
</dbReference>
<dbReference type="Pfam" id="PF04339">
    <property type="entry name" value="FemAB_like"/>
    <property type="match status" value="1"/>
</dbReference>
<reference evidence="1" key="1">
    <citation type="submission" date="2021-04" db="EMBL/GenBank/DDBJ databases">
        <title>The genome sequence of Ideonella sp. 4Y11.</title>
        <authorList>
            <person name="Liu Y."/>
        </authorList>
    </citation>
    <scope>NUCLEOTIDE SEQUENCE</scope>
    <source>
        <strain evidence="1">4Y11</strain>
    </source>
</reference>
<accession>A0A940YGJ4</accession>
<dbReference type="Gene3D" id="3.40.630.30">
    <property type="match status" value="1"/>
</dbReference>
<evidence type="ECO:0000313" key="1">
    <source>
        <dbReference type="EMBL" id="MBQ0959705.1"/>
    </source>
</evidence>
<dbReference type="InterPro" id="IPR016181">
    <property type="entry name" value="Acyl_CoA_acyltransferase"/>
</dbReference>
<gene>
    <name evidence="1" type="ORF">KAK06_12180</name>
</gene>
<name>A0A940YGJ4_9BURK</name>
<keyword evidence="2" id="KW-1185">Reference proteome</keyword>
<dbReference type="AlphaFoldDB" id="A0A940YGJ4"/>
<dbReference type="PANTHER" id="PTHR47017">
    <property type="entry name" value="ACYL-COA"/>
    <property type="match status" value="1"/>
</dbReference>
<evidence type="ECO:0000313" key="2">
    <source>
        <dbReference type="Proteomes" id="UP000678374"/>
    </source>
</evidence>
<dbReference type="EMBL" id="JAGQDE010000009">
    <property type="protein sequence ID" value="MBQ0959705.1"/>
    <property type="molecule type" value="Genomic_DNA"/>
</dbReference>
<sequence>MDKDDVDSADYSIEVCTDPAAIEADDWNALLARQTEPTPFMRHEFLVALHAGGCAAAETGWAPRFVLLRSQGRLVAAAPAWLKSHSWGEYVFDWAWAQAYQRHALPYYPKLVVAVPFTPVRGSRLLAADAAARAALLAALQAVARQEETSGVHLLFGDAADQATAGEAGWLARTGVQFHWHNQPGEGWADWPAYLADLKREKRKKIQQEQRRVAQAGVSLQVIEGPSIRDEDWAFFHRCYTATYLAHGHAPYLDQAFFQRVGRTLPAHWLMVVATQGSERIAASLLAIDRARGIAWGRHWGALAQVPCLHFDACYYRPLEWCIDQGFQRFEGGAQGEHKMARGLLPEPTGSAHWIAHQGFSGAIADHLGREGRGIEAYLDELGEHSPFKAAPTDRG</sequence>
<organism evidence="1 2">
    <name type="scientific">Ideonella aquatica</name>
    <dbReference type="NCBI Taxonomy" id="2824119"/>
    <lineage>
        <taxon>Bacteria</taxon>
        <taxon>Pseudomonadati</taxon>
        <taxon>Pseudomonadota</taxon>
        <taxon>Betaproteobacteria</taxon>
        <taxon>Burkholderiales</taxon>
        <taxon>Sphaerotilaceae</taxon>
        <taxon>Ideonella</taxon>
    </lineage>
</organism>
<dbReference type="Proteomes" id="UP000678374">
    <property type="component" value="Unassembled WGS sequence"/>
</dbReference>
<dbReference type="PANTHER" id="PTHR47017:SF1">
    <property type="entry name" value="ACYL-COA"/>
    <property type="match status" value="1"/>
</dbReference>
<dbReference type="SUPFAM" id="SSF55729">
    <property type="entry name" value="Acyl-CoA N-acyltransferases (Nat)"/>
    <property type="match status" value="1"/>
</dbReference>
<protein>
    <submittedName>
        <fullName evidence="1">N-acetyltransferase</fullName>
    </submittedName>
</protein>
<comment type="caution">
    <text evidence="1">The sequence shown here is derived from an EMBL/GenBank/DDBJ whole genome shotgun (WGS) entry which is preliminary data.</text>
</comment>
<dbReference type="RefSeq" id="WP_210802376.1">
    <property type="nucleotide sequence ID" value="NZ_JAGQDE010000009.1"/>
</dbReference>